<dbReference type="Gene3D" id="3.30.565.10">
    <property type="entry name" value="Histidine kinase-like ATPase, C-terminal domain"/>
    <property type="match status" value="1"/>
</dbReference>
<dbReference type="RefSeq" id="XP_022332257.1">
    <property type="nucleotide sequence ID" value="XM_022476549.1"/>
</dbReference>
<evidence type="ECO:0000313" key="9">
    <source>
        <dbReference type="RefSeq" id="XP_022332260.1"/>
    </source>
</evidence>
<dbReference type="SUPFAM" id="SSF55874">
    <property type="entry name" value="ATPase domain of HSP90 chaperone/DNA topoisomerase II/histidine kinase"/>
    <property type="match status" value="3"/>
</dbReference>
<dbReference type="RefSeq" id="XP_022332259.1">
    <property type="nucleotide sequence ID" value="XM_022476551.1"/>
</dbReference>
<dbReference type="RefSeq" id="XP_022332263.1">
    <property type="nucleotide sequence ID" value="XM_022476555.1"/>
</dbReference>
<evidence type="ECO:0000313" key="11">
    <source>
        <dbReference type="RefSeq" id="XP_022332263.1"/>
    </source>
</evidence>
<keyword evidence="3" id="KW-1185">Reference proteome</keyword>
<dbReference type="SUPFAM" id="SSF81593">
    <property type="entry name" value="Nucleotidyltransferase substrate binding subunit/domain"/>
    <property type="match status" value="1"/>
</dbReference>
<dbReference type="RefSeq" id="XP_022332260.1">
    <property type="nucleotide sequence ID" value="XM_022476552.1"/>
</dbReference>
<dbReference type="PROSITE" id="PS50910">
    <property type="entry name" value="HEPN"/>
    <property type="match status" value="1"/>
</dbReference>
<evidence type="ECO:0000313" key="7">
    <source>
        <dbReference type="RefSeq" id="XP_022332258.1"/>
    </source>
</evidence>
<dbReference type="RefSeq" id="XP_022332255.1">
    <property type="nucleotide sequence ID" value="XM_022476547.1"/>
</dbReference>
<dbReference type="Proteomes" id="UP000694844">
    <property type="component" value="Chromosome 4"/>
</dbReference>
<dbReference type="PANTHER" id="PTHR46919">
    <property type="entry name" value="ZINC FINGER, C3HC4 TYPE (RING FINGER) FAMILY PROTEIN"/>
    <property type="match status" value="1"/>
</dbReference>
<evidence type="ECO:0000313" key="4">
    <source>
        <dbReference type="RefSeq" id="XP_022332255.1"/>
    </source>
</evidence>
<evidence type="ECO:0000256" key="1">
    <source>
        <dbReference type="SAM" id="MobiDB-lite"/>
    </source>
</evidence>
<dbReference type="KEGG" id="cvn:111129980"/>
<feature type="domain" description="HEPN" evidence="2">
    <location>
        <begin position="4216"/>
        <end position="4324"/>
    </location>
</feature>
<evidence type="ECO:0000313" key="3">
    <source>
        <dbReference type="Proteomes" id="UP000694844"/>
    </source>
</evidence>
<dbReference type="Gene3D" id="1.20.120.330">
    <property type="entry name" value="Nucleotidyltransferases domain 2"/>
    <property type="match status" value="1"/>
</dbReference>
<accession>A0A8B8DZ45</accession>
<sequence>MEEDRDSDSDDEIEYSGMIQPPLIKQLRTILSEYPDDGQILKEIIQNAEDAGAQCIKILYDGRPAVQSPSTKKAPFRKYFAGPALLVYNDAKFCEEDWTGIKMLYSSIKEFDRTKVGRFGLGFKSVFHITDNPLIISGDQLLVLDPHQDSSKVCQMMKLKKLHKYKKMKIEDCIEAFSGVFGFNQSTLDSGVFPGTMFRFPLRKEATELSDNIYDKSKVDDLFMSFRDEASVSLLFLKCLESITLLQEEDSLKKDDIGEFYFSVYIDETTVENVRSVRDDLKSQIKDVQNNLPSCSIENSYFMTVCVKDNAYNITTRKWKVRNLFQGDNSMSSTLRNLSCDESLSYSPYVGVAMEMTCPVNFQGHVFCFLPLPSREKSLSGLPIHVNGFFALSQNRCVVKWPTADQIRNHAHTDKSIQWNQVLVKEVLSEVYCQFLRELIEESCLEKGGLHEHRTTVYNCIPNKNLVDEHWKILIPPLVAKLKEVPIFFTPNEGGKWIPQSQAIFFRPGKDADPTIRKILEMYNQNTVDVENYIWETMELQECQEVTPNFINKMLRSSDKYMACSTEDKFSLLRYLLSSNQCNILEGLCLLPLRNGSFIEFKRANNSPKIFKTSPSKMQLLIGMEDQLLQDFPTDIDELFSSVIDKGRYQVQCLDDRDFIELLKKSIGKHIGEGQCPVTWDLTKCSVNFNWLEMVWEFLAEKFPKDLERFQYLPLIPEDWSGNEIVMHALTENLLVGSLKENISICLKRLSIAVLRELPEIIMHHPQLKLFVHEATVKNTVNAINIVGNMSNWEEKVAEFNNHSSKKEKEAFLGFLCSERQNLENCKKDVYKSLKLFQMEGEFVDLMEDRQILSKDIPVPYPLGVIHTSNENIIHFATQLGASELNDVKIFTDILMSLLNSNYYNKMQMMEIMDFVIDEKIYTLSDQLRELVCKVPFVTTVRNMQKTAADLFDPEEKILWKIISDLSQFPTQNLSPKRIKVLRKFGLKSPKNLTATDIYTAALEVHKGSMENNVTAEIKEKQSAIFTLLSERGELFDQYVENKGCPLRTLLMDLEIVEPMNNPTSCIPNMQWFKYSHDFCEPSRMYNHEYEIFIGFVAPVIPVSTPVSLVAGFGWNRAPDVELILKQHSLYVDKYQEEYKSEYLLPIKLLYQYLSKMFPLQSRCNIELDKMWMGDGFVLPSQIYINSDPDDIDTKPYLLPLPKELQTNDIKELASQIGCKEKQTAETLVAVLHLLNKKHEQSDSEKNSNLLDLDIIIRILNKLKNVSDVKTMNVPIPIHTANKSKLEFRAASECNYCNAEWLKELAEEEGESMFFVHEDVSSDTAAKLGVPSLTDNLLSETEGIQEWGQREPLTRRIKNLLKDYKDGFAVPKELIQNADDANATKVCFLYDQRENTDCQTRLIDDEMKKCQGPALWVFNDALFTQKDLENITKLSGATKADDLTKIGKFGLGFCSVYNLTDVPSFITGSNIVIFDPHARYIGKAVKEHNPGLKIDLTATKNKILLRRMKNQFKPYNGIFGCNLNTEDPSFNGTLFRFPFRTKEQLYGNEISEKAYDEHEIKCMIRLFLENAGNLLLFTQHVKEIEFYHLSKECDPTNPVLLHRVSRKMSTKNLDILSKFETAMKSCQMNWGTDPQQVLQTSFVTIFTELTPDCHPFHKSDKKNSEARWFISWASGTSKSLDMGKRMVHSGALPLASTAVFLKEEDGTLNCSSLKNTPEGFYKKSHIFCYLPLPVNFPLPLHINGSFAVSSNRRQLSSKTSDDKNDIENDWNEALLSDALVNAYINLIENLDRYGIVCDNYHELWPTVTSFEENRLYYAFCKIFYDSIIQRDSRVFGGKQRWLPLSQCLFLDPELRRSKIGEIATEATRRYKEDQHIYLVLLEDQIIHGYLNLFEKIPEKIQSKIISLESFYLDIFLENIEDVYWSLDKIKALVGFALDNKMNGIHSKMKLIKCIPTAPNGKLKVPSELVKRNGKIASLFCEEDERFPVKDFDNVQQLSVLESMGMMTDVMADDILLERITSVKIDAQSCSKCCVEKCGNILKYMHEAMPMKEDVADQIKNITFLPTLFKPKDWSFPWFLDKTNLDYFASTCSKCDKEYKCTLSKPADLYMDDCSNLIGCQKPIIDASLLQVSVSNRDVLKAVGVRFKENIDSDTVVEQLNELCQNVNPRTLSETSKKLLENVCSDIYKYLDNACMMEQTLDVERLKQIPCLLLDETFVMPKQTAMSITVACSPKLYGLERISWRTNTSFLKAIGVKETFVEADIIPILKEISEKENGVLDTTSLDLACKLVEVLANVQEKHLTIEEYKNIWIPDETGTMSPIRNLCLDDNTRLQMGETLKFKHPKIKESDAISLGIQTKFTGSLMQNYIMQIKPYGQKEDLSVRIKKIIHEYPFGVSVLKEMLQNADDAKATEVMFITDFHKYDTDKTFGSNWHPLQGPALLVYNNSYFTDEDVDGIRDLGQGSKGDDPTKTGQYGVGFNSVYHITDVPSFLSKSPNEDRDTLCIMDPNYKYAPGANESSPGARLQKLNDLREPLKDVFTCYHENILLKSPGTVFRLPLRTNVFAESSKISKKEVTEEAIRKMLLDFESEMTKSLLFLRNVKKISIASISCGRLMIEKCTELVISEEYQREKMAFDRYVVNKTMQFRQRKKIFNKEQKDVFYQVTIKSKSSDQRDIRWCIGQTFGFDKNTEIPGIVQGAFDNDHLGLLPQGGIAFPLDSFSTKDAAAYCFLPLPCQTGLTMHINGHFSLDNESRRGLWKDERDDKEAYRTAWNNLLLSHVIAPIYAKALGWLKSILGLDSSAIDNRVEIENKIKKLHSFYPIYDNAEDQYWKKLVESVYIYIEKNHMKLFLSSREMEDCKIQIFCNALNEENGNVLFRDSEMKSADEIVISISKDLGAKVVETPFEVCSSIKKAKINIQEFNKKHFISFLISPYCELKCVNNYHEQLDLKTSSLKTIRNVKTCLEFCMRGEGNNDMEGIPLCLLETENVVDFCCDRPIFMTSFPQILPNSKTKLLHHELNDVFEKKDIKCVETLHLQKLVELLPENIDYEYYRHNIRQWNPDQTRNDLPNKDWLYSLWEFLKTELKDIQDRNEMKRILHPILPWSIIPTTRICSLKMKGTIADSANELFPLEIADHVLDLARFTSPLHSALTKLNLPVLNDSLLPPGHPVCHFVATQDRMHDVLECLFVHRQLIADNNNIEMVDCDTILEFFAGGLNQLIEMPNSQHLLTKLRKLSLFTTVHDQKINLEENHKILALPVGAPADGMNVWAAKSQKILLKQNSRLKNVFELFNVTEQSICDVYVVHILPLFHNIPSENRLQHLEYIRDNLLRKSETYNEDQLRLINTLKAIAFVPHRDGSDKLASYFFSPFNDLMGVMCDDRSQFPSEPFCTSKWKHFMTEVGMKTEITEDLFLDFALQLESQGRLGTCISEEITEKSKCLVHHLHILQENYSAEFFVRLSEIKFIVPYKIDPFYCTISPHPADPSSQLIPFKGSVREKYIETSWTRHRILPSWIDSKDAHLDLSKFGVQKPTPAYRIKHIQMVCDRLGKLSDANLSELGIEKISKLMRIFYKYASKKEVLPLIDIQAFKNISFVFLSNVPALFPCDRFSLQLDEQNALKPYLLKLPHEYLGFFDLFEKIGAVKTISSRTFARILKEIHLISDDLNPNELQKAKKAMFSFFELLPSENVSEMFENQELFLLSKDGKLINSENLVYVDSSYMHVYNRNVSNIEKRICIMCDVKMSNFSLKKKMLSLPEKIRPMFLSEIILTKVDIGGAHVSENSISKQIENFVKCNEFIHGVLRLIYKEKLATKEEYPSDENISIIKENILAIEIKSARGMNEVSMFQGEEIERIKCKRYFESIEKNGKKICTIYLDLSEKDNAEWVLSGNQDLFHRAITECTDCSFETTTIYLSMLLARISCRDKIERLLNSLFFPPLTKEHRRISSLFPKPGDVVEIRWHCILDSDFITFDPGEYVAYISGRNNRGDVEYKYAIIKEKLSCGANSDVLTLSQTYLVEIRPDEEKEMNVFELYKFNRSKDQLEKNVYKNFQVEILLRQEGTEEGYISQIHDDRTLEEIFTEIKEQLKHAFTQLDKDKRNICRRIIKKWHPDKNLDDVIKATQIFQYIMKIIQKLEDGENIDVDDKKGPRSMPHPWSDAVFEEVMKDVKREKEYETRFKRPRHSSSPGSQRRRPEDTYRPDPQPFTASTWLEESKYDIRFAKDSEDTMDKNNESDFFSWICQICHQATEKALIAWHYMDDAKRVRRSENLADLAQSLPSEIRRLATDLENLTQGVKKMKYPDGTHIPSKAYTKDQASRAVGLANKIIQNVDEYLR</sequence>
<protein>
    <submittedName>
        <fullName evidence="4 5">Sacsin-like isoform X1</fullName>
    </submittedName>
</protein>
<evidence type="ECO:0000313" key="6">
    <source>
        <dbReference type="RefSeq" id="XP_022332257.1"/>
    </source>
</evidence>
<dbReference type="OrthoDB" id="5963011at2759"/>
<name>A0A8B8DZ45_CRAVI</name>
<dbReference type="GeneID" id="111129980"/>
<dbReference type="Pfam" id="PF05168">
    <property type="entry name" value="HEPN"/>
    <property type="match status" value="1"/>
</dbReference>
<dbReference type="RefSeq" id="XP_022332261.1">
    <property type="nucleotide sequence ID" value="XM_022476553.1"/>
</dbReference>
<dbReference type="Gene3D" id="1.10.287.110">
    <property type="entry name" value="DnaJ domain"/>
    <property type="match status" value="1"/>
</dbReference>
<dbReference type="SUPFAM" id="SSF46565">
    <property type="entry name" value="Chaperone J-domain"/>
    <property type="match status" value="1"/>
</dbReference>
<dbReference type="InterPro" id="IPR036869">
    <property type="entry name" value="J_dom_sf"/>
</dbReference>
<feature type="region of interest" description="Disordered" evidence="1">
    <location>
        <begin position="4170"/>
        <end position="4204"/>
    </location>
</feature>
<dbReference type="Pfam" id="PF25794">
    <property type="entry name" value="SACS"/>
    <property type="match status" value="3"/>
</dbReference>
<reference evidence="4 5" key="1">
    <citation type="submission" date="2025-04" db="UniProtKB">
        <authorList>
            <consortium name="RefSeq"/>
        </authorList>
    </citation>
    <scope>IDENTIFICATION</scope>
    <source>
        <tissue evidence="4 5">Whole sample</tissue>
    </source>
</reference>
<dbReference type="InterPro" id="IPR058210">
    <property type="entry name" value="SACS/Nov_dom"/>
</dbReference>
<evidence type="ECO:0000313" key="8">
    <source>
        <dbReference type="RefSeq" id="XP_022332259.1"/>
    </source>
</evidence>
<proteinExistence type="predicted"/>
<dbReference type="PANTHER" id="PTHR46919:SF2">
    <property type="entry name" value="SACSIN"/>
    <property type="match status" value="1"/>
</dbReference>
<dbReference type="InterPro" id="IPR036890">
    <property type="entry name" value="HATPase_C_sf"/>
</dbReference>
<gene>
    <name evidence="4 5 6 7 8 9 10 11" type="primary">LOC111129980</name>
</gene>
<dbReference type="RefSeq" id="XP_022332258.1">
    <property type="nucleotide sequence ID" value="XM_022476550.1"/>
</dbReference>
<evidence type="ECO:0000313" key="5">
    <source>
        <dbReference type="RefSeq" id="XP_022332256.1"/>
    </source>
</evidence>
<dbReference type="RefSeq" id="XP_022332256.1">
    <property type="nucleotide sequence ID" value="XM_022476548.1"/>
</dbReference>
<organism evidence="3 5">
    <name type="scientific">Crassostrea virginica</name>
    <name type="common">Eastern oyster</name>
    <dbReference type="NCBI Taxonomy" id="6565"/>
    <lineage>
        <taxon>Eukaryota</taxon>
        <taxon>Metazoa</taxon>
        <taxon>Spiralia</taxon>
        <taxon>Lophotrochozoa</taxon>
        <taxon>Mollusca</taxon>
        <taxon>Bivalvia</taxon>
        <taxon>Autobranchia</taxon>
        <taxon>Pteriomorphia</taxon>
        <taxon>Ostreida</taxon>
        <taxon>Ostreoidea</taxon>
        <taxon>Ostreidae</taxon>
        <taxon>Crassostrea</taxon>
    </lineage>
</organism>
<evidence type="ECO:0000259" key="2">
    <source>
        <dbReference type="PROSITE" id="PS50910"/>
    </source>
</evidence>
<dbReference type="InterPro" id="IPR007842">
    <property type="entry name" value="HEPN_dom"/>
</dbReference>
<evidence type="ECO:0000313" key="10">
    <source>
        <dbReference type="RefSeq" id="XP_022332261.1"/>
    </source>
</evidence>
<dbReference type="NCBIfam" id="NF047352">
    <property type="entry name" value="P_loop_sacsin"/>
    <property type="match status" value="3"/>
</dbReference>